<dbReference type="EMBL" id="JAVFWL010000006">
    <property type="protein sequence ID" value="KAK6761484.1"/>
    <property type="molecule type" value="Genomic_DNA"/>
</dbReference>
<keyword evidence="2" id="KW-1185">Reference proteome</keyword>
<evidence type="ECO:0000313" key="2">
    <source>
        <dbReference type="Proteomes" id="UP001303046"/>
    </source>
</evidence>
<comment type="caution">
    <text evidence="1">The sequence shown here is derived from an EMBL/GenBank/DDBJ whole genome shotgun (WGS) entry which is preliminary data.</text>
</comment>
<protein>
    <submittedName>
        <fullName evidence="1">Uncharacterized protein</fullName>
    </submittedName>
</protein>
<dbReference type="Proteomes" id="UP001303046">
    <property type="component" value="Unassembled WGS sequence"/>
</dbReference>
<accession>A0ABR1EFN1</accession>
<gene>
    <name evidence="1" type="primary">Necator_chrX.g22686</name>
    <name evidence="1" type="ORF">RB195_022523</name>
</gene>
<organism evidence="1 2">
    <name type="scientific">Necator americanus</name>
    <name type="common">Human hookworm</name>
    <dbReference type="NCBI Taxonomy" id="51031"/>
    <lineage>
        <taxon>Eukaryota</taxon>
        <taxon>Metazoa</taxon>
        <taxon>Ecdysozoa</taxon>
        <taxon>Nematoda</taxon>
        <taxon>Chromadorea</taxon>
        <taxon>Rhabditida</taxon>
        <taxon>Rhabditina</taxon>
        <taxon>Rhabditomorpha</taxon>
        <taxon>Strongyloidea</taxon>
        <taxon>Ancylostomatidae</taxon>
        <taxon>Bunostominae</taxon>
        <taxon>Necator</taxon>
    </lineage>
</organism>
<reference evidence="1 2" key="1">
    <citation type="submission" date="2023-08" db="EMBL/GenBank/DDBJ databases">
        <title>A Necator americanus chromosomal reference genome.</title>
        <authorList>
            <person name="Ilik V."/>
            <person name="Petrzelkova K.J."/>
            <person name="Pardy F."/>
            <person name="Fuh T."/>
            <person name="Niatou-Singa F.S."/>
            <person name="Gouil Q."/>
            <person name="Baker L."/>
            <person name="Ritchie M.E."/>
            <person name="Jex A.R."/>
            <person name="Gazzola D."/>
            <person name="Li H."/>
            <person name="Toshio Fujiwara R."/>
            <person name="Zhan B."/>
            <person name="Aroian R.V."/>
            <person name="Pafco B."/>
            <person name="Schwarz E.M."/>
        </authorList>
    </citation>
    <scope>NUCLEOTIDE SEQUENCE [LARGE SCALE GENOMIC DNA]</scope>
    <source>
        <strain evidence="1 2">Aroian</strain>
        <tissue evidence="1">Whole animal</tissue>
    </source>
</reference>
<evidence type="ECO:0000313" key="1">
    <source>
        <dbReference type="EMBL" id="KAK6761484.1"/>
    </source>
</evidence>
<name>A0ABR1EFN1_NECAM</name>
<proteinExistence type="predicted"/>
<sequence length="87" mass="10002">MWSSSRPRTGIRVDGQPIELIDEFCHVGCMLKNNGKYEKDIQQRCAKAISMFNFLTKCPWSTPITNEVKLRVYLSAIRPIMTYGSET</sequence>